<feature type="compositionally biased region" description="Polar residues" evidence="1">
    <location>
        <begin position="120"/>
        <end position="131"/>
    </location>
</feature>
<feature type="region of interest" description="Disordered" evidence="1">
    <location>
        <begin position="1"/>
        <end position="156"/>
    </location>
</feature>
<gene>
    <name evidence="2" type="ORF">FRX48_01471</name>
</gene>
<feature type="compositionally biased region" description="Basic and acidic residues" evidence="1">
    <location>
        <begin position="609"/>
        <end position="625"/>
    </location>
</feature>
<feature type="compositionally biased region" description="Polar residues" evidence="1">
    <location>
        <begin position="1442"/>
        <end position="1451"/>
    </location>
</feature>
<feature type="compositionally biased region" description="Polar residues" evidence="1">
    <location>
        <begin position="1558"/>
        <end position="1583"/>
    </location>
</feature>
<feature type="region of interest" description="Disordered" evidence="1">
    <location>
        <begin position="854"/>
        <end position="905"/>
    </location>
</feature>
<proteinExistence type="predicted"/>
<feature type="compositionally biased region" description="Polar residues" evidence="1">
    <location>
        <begin position="1379"/>
        <end position="1389"/>
    </location>
</feature>
<evidence type="ECO:0000313" key="2">
    <source>
        <dbReference type="EMBL" id="KAA6414721.1"/>
    </source>
</evidence>
<feature type="compositionally biased region" description="Acidic residues" evidence="1">
    <location>
        <begin position="1354"/>
        <end position="1364"/>
    </location>
</feature>
<feature type="compositionally biased region" description="Basic and acidic residues" evidence="1">
    <location>
        <begin position="452"/>
        <end position="469"/>
    </location>
</feature>
<feature type="compositionally biased region" description="Basic and acidic residues" evidence="1">
    <location>
        <begin position="1488"/>
        <end position="1504"/>
    </location>
</feature>
<comment type="caution">
    <text evidence="2">The sequence shown here is derived from an EMBL/GenBank/DDBJ whole genome shotgun (WGS) entry which is preliminary data.</text>
</comment>
<feature type="compositionally biased region" description="Polar residues" evidence="1">
    <location>
        <begin position="1665"/>
        <end position="1684"/>
    </location>
</feature>
<feature type="region of interest" description="Disordered" evidence="1">
    <location>
        <begin position="187"/>
        <end position="305"/>
    </location>
</feature>
<feature type="region of interest" description="Disordered" evidence="1">
    <location>
        <begin position="491"/>
        <end position="625"/>
    </location>
</feature>
<feature type="compositionally biased region" description="Low complexity" evidence="1">
    <location>
        <begin position="585"/>
        <end position="594"/>
    </location>
</feature>
<evidence type="ECO:0000313" key="3">
    <source>
        <dbReference type="Proteomes" id="UP000324767"/>
    </source>
</evidence>
<feature type="compositionally biased region" description="Polar residues" evidence="1">
    <location>
        <begin position="377"/>
        <end position="386"/>
    </location>
</feature>
<feature type="compositionally biased region" description="Basic and acidic residues" evidence="1">
    <location>
        <begin position="491"/>
        <end position="502"/>
    </location>
</feature>
<feature type="compositionally biased region" description="Low complexity" evidence="1">
    <location>
        <begin position="1398"/>
        <end position="1409"/>
    </location>
</feature>
<feature type="region of interest" description="Disordered" evidence="1">
    <location>
        <begin position="688"/>
        <end position="719"/>
    </location>
</feature>
<feature type="compositionally biased region" description="Polar residues" evidence="1">
    <location>
        <begin position="14"/>
        <end position="24"/>
    </location>
</feature>
<feature type="compositionally biased region" description="Basic and acidic residues" evidence="1">
    <location>
        <begin position="896"/>
        <end position="905"/>
    </location>
</feature>
<feature type="region of interest" description="Disordered" evidence="1">
    <location>
        <begin position="917"/>
        <end position="983"/>
    </location>
</feature>
<feature type="region of interest" description="Disordered" evidence="1">
    <location>
        <begin position="1208"/>
        <end position="1243"/>
    </location>
</feature>
<feature type="region of interest" description="Disordered" evidence="1">
    <location>
        <begin position="358"/>
        <end position="469"/>
    </location>
</feature>
<dbReference type="OrthoDB" id="5382102at2759"/>
<organism evidence="2 3">
    <name type="scientific">Lasallia pustulata</name>
    <dbReference type="NCBI Taxonomy" id="136370"/>
    <lineage>
        <taxon>Eukaryota</taxon>
        <taxon>Fungi</taxon>
        <taxon>Dikarya</taxon>
        <taxon>Ascomycota</taxon>
        <taxon>Pezizomycotina</taxon>
        <taxon>Lecanoromycetes</taxon>
        <taxon>OSLEUM clade</taxon>
        <taxon>Umbilicariomycetidae</taxon>
        <taxon>Umbilicariales</taxon>
        <taxon>Umbilicariaceae</taxon>
        <taxon>Lasallia</taxon>
    </lineage>
</organism>
<feature type="compositionally biased region" description="Basic residues" evidence="1">
    <location>
        <begin position="503"/>
        <end position="513"/>
    </location>
</feature>
<feature type="region of interest" description="Disordered" evidence="1">
    <location>
        <begin position="1278"/>
        <end position="1765"/>
    </location>
</feature>
<name>A0A5M8PYA0_9LECA</name>
<feature type="compositionally biased region" description="Basic and acidic residues" evidence="1">
    <location>
        <begin position="216"/>
        <end position="260"/>
    </location>
</feature>
<accession>A0A5M8PYA0</accession>
<sequence>MGVDTRKLPLPARTESSTVQTSGDSVDEDGSPIVIPTKKKKDHKERGNAPGRPSHQSQTSLLIEYFEGGKGPTPHSRPSVRVKVTPSTARKNKDTNEHIQITQAGGARKPSYTRRISLDHQATSEHQQQTVEGADDRSISSYTSAAEESSLAGRRPPIEIEVLNKGQGSDLSGASAPRDERYIQQTTSDISSMPPDSMLEGNTADYTPHHGGSRGSHREVLGAEDTLKTPPRTKDRSVSRERITQKVIEKLESRPRDASGKKQRHGTKTRSRSVSEELIPESGKSHGRKSSRHRAEEELPSGAESSLLTASQLSANQQSGDQYSFRSGTSHSSANNLKLLQTVEDAIRRILPEFTALKHEQKSQQNRTNFEQDNRRSVGSSSTNSRGEVIRQVSKRASAPDVSGKPKVVLNQDESNPGIVLSGDSLKGRKEYSRVLGSPSERSFDPGMSEETVVRDDGKLSMKRSKDSHRMRNAAAAGVVGGVLTAAALKNHDSRSSIDRQERRRKRSSKSRSRSASLAAESTEEIFQRHDVPPMPMRSDINESELTRDSILSERTENPSSPSSDRRRAEIRQVSRGSPREVLSPAARTPTRTPVPLQKGFGTHHSNHSRGDLSVHSTHSDRSIRDEEHHSKFADVGLSGTAAGASWLAADHLLNQDGHYDEYTFSHRAQNRGLSPIQSVASYDEDVAEQTNRHSLHHGPSSASISSLGQERHKGAAVSIKSMSSAASTDLARSRRPQGINLEGGEEVLDQHGLGNYKSTEDEGAAMETWYNEQHEENNRYRDSFADNSSRDPTIDYKHMTNYTDDSLDAPDLGKVTAAHQVRGIGANPEYIHTPLAVESAVASLHDPSVLDVSTRSARSKGATRSYSGSLNDAHRAAGEYSEVSDRGLGINQHGSDMKQYDGEGGYERGLARKIEGRTAASPQQSIARSLDDHEEPVTMGASGLPLPDDPMPEIGHGLDSDESDINTNPSIIQGPIGGPPHNNLDHWPYNPTPPESKGDILGHSKTNSAHESLKAAAAGMLSAAALAAGRDRVNEDKGYSKELPQDEYGQGVNHDFGPIRDSYMTGQTIPTPPMAKDEGYISAANPRSPAGLSPISKAGGPRLFDDESMAGDDPFMDRNHVRHLSGYSQGMASPLYDSATGKGIDRIQSKDIVALMDHLTVRDARRNARDTEILVTLVRSAAEMRNSFEDMKKFIVDQDEMLIDTGSRQHDRTAQKIINGPRPQPLGTPRTPRQHSTEGNVFRRALKGLSIRSSNDLGKIEEMLVQILGEVEGLKAAQDGGASGAGARPDSLNSYDNLRTPANDGYEPEGQAGTSSTPNQSGYFSSSSLQQGNGPRGYDGRRGSQNRVSTVLEGDEELDEDEQNLLNDRFENSEKVLTPTQALNSPTQELRGGGSAPVDTPPHVHVPTGAQSSEHTPKNGTEKNRKHKSSSSSFFPKISRWSKTTASSVGDNFRGNGRRERPFSEASRSGSDVNINPTEHYSPQSNDRLRSSDSFKHHPHDSFNDSPRSVPSQENRPPSPLVPSQVSEDPKYQAHRNSLNLQHPQPRQGPTHRYQTHLESQAQNFTGSPLSPSSDQFGSNPTLARFAPTGPGNRYGGNLAGHLSPISDTQSEASGTAPPRPPKVRDDGPLVPQRPPKIETQDRGAYGSPRNAERLATVPEGVRYSNSSAGYEQANGSSPHSGSGQRGAKLTGPRPISESGSWSPDKGQAMAVGGINAVKKHRFRGSPNFLEEGEEDDGTAMEEDVRLRRSWQQQQQQQQQEEEEGVIIAFRMTVTTSFRPAYPRELEARSVERGASGL</sequence>
<feature type="compositionally biased region" description="Polar residues" evidence="1">
    <location>
        <begin position="1467"/>
        <end position="1487"/>
    </location>
</feature>
<reference evidence="2 3" key="1">
    <citation type="submission" date="2019-09" db="EMBL/GenBank/DDBJ databases">
        <title>The hologenome of the rock-dwelling lichen Lasallia pustulata.</title>
        <authorList>
            <person name="Greshake Tzovaras B."/>
            <person name="Segers F."/>
            <person name="Bicker A."/>
            <person name="Dal Grande F."/>
            <person name="Otte J."/>
            <person name="Hankeln T."/>
            <person name="Schmitt I."/>
            <person name="Ebersberger I."/>
        </authorList>
    </citation>
    <scope>NUCLEOTIDE SEQUENCE [LARGE SCALE GENOMIC DNA]</scope>
    <source>
        <strain evidence="2">A1-1</strain>
    </source>
</reference>
<feature type="compositionally biased region" description="Polar residues" evidence="1">
    <location>
        <begin position="1313"/>
        <end position="1334"/>
    </location>
</feature>
<evidence type="ECO:0000256" key="1">
    <source>
        <dbReference type="SAM" id="MobiDB-lite"/>
    </source>
</evidence>
<protein>
    <submittedName>
        <fullName evidence="2">Uncharacterized protein</fullName>
    </submittedName>
</protein>
<dbReference type="PANTHER" id="PTHR42105:SF1">
    <property type="entry name" value="TRANSALDOLASE"/>
    <property type="match status" value="1"/>
</dbReference>
<dbReference type="Proteomes" id="UP000324767">
    <property type="component" value="Unassembled WGS sequence"/>
</dbReference>
<feature type="compositionally biased region" description="Basic residues" evidence="1">
    <location>
        <begin position="261"/>
        <end position="271"/>
    </location>
</feature>
<dbReference type="EMBL" id="VXIT01000002">
    <property type="protein sequence ID" value="KAA6414721.1"/>
    <property type="molecule type" value="Genomic_DNA"/>
</dbReference>
<feature type="compositionally biased region" description="Basic and acidic residues" evidence="1">
    <location>
        <begin position="564"/>
        <end position="573"/>
    </location>
</feature>
<feature type="compositionally biased region" description="Acidic residues" evidence="1">
    <location>
        <begin position="1732"/>
        <end position="1743"/>
    </location>
</feature>
<feature type="compositionally biased region" description="Polar residues" evidence="1">
    <location>
        <begin position="1505"/>
        <end position="1528"/>
    </location>
</feature>
<feature type="compositionally biased region" description="Polar residues" evidence="1">
    <location>
        <begin position="1536"/>
        <end position="1546"/>
    </location>
</feature>
<feature type="compositionally biased region" description="Basic and acidic residues" evidence="1">
    <location>
        <begin position="545"/>
        <end position="557"/>
    </location>
</feature>
<dbReference type="PANTHER" id="PTHR42105">
    <property type="entry name" value="DIM2-ASSOCIATED PROTEIN 1"/>
    <property type="match status" value="1"/>
</dbReference>
<feature type="compositionally biased region" description="Polar residues" evidence="1">
    <location>
        <begin position="854"/>
        <end position="871"/>
    </location>
</feature>